<comment type="caution">
    <text evidence="1">The sequence shown here is derived from an EMBL/GenBank/DDBJ whole genome shotgun (WGS) entry which is preliminary data.</text>
</comment>
<sequence length="102" mass="11344">MTPQGVIVETCRILKVYGDPSVTTYTPDTKLDTDLKLVGVRARQCTHALDYFLFSTPKKGRLKVREFKKAKTVGHLCIIMVFKALGVKVTPASIATFIQKIS</sequence>
<organism evidence="1 2">
    <name type="scientific">Pseudoalteromonas gelatinilytica</name>
    <dbReference type="NCBI Taxonomy" id="1703256"/>
    <lineage>
        <taxon>Bacteria</taxon>
        <taxon>Pseudomonadati</taxon>
        <taxon>Pseudomonadota</taxon>
        <taxon>Gammaproteobacteria</taxon>
        <taxon>Alteromonadales</taxon>
        <taxon>Pseudoalteromonadaceae</taxon>
        <taxon>Pseudoalteromonas</taxon>
    </lineage>
</organism>
<name>A0ABQ1TLJ2_9GAMM</name>
<proteinExistence type="predicted"/>
<reference evidence="2" key="1">
    <citation type="journal article" date="2019" name="Int. J. Syst. Evol. Microbiol.">
        <title>The Global Catalogue of Microorganisms (GCM) 10K type strain sequencing project: providing services to taxonomists for standard genome sequencing and annotation.</title>
        <authorList>
            <consortium name="The Broad Institute Genomics Platform"/>
            <consortium name="The Broad Institute Genome Sequencing Center for Infectious Disease"/>
            <person name="Wu L."/>
            <person name="Ma J."/>
        </authorList>
    </citation>
    <scope>NUCLEOTIDE SEQUENCE [LARGE SCALE GENOMIC DNA]</scope>
    <source>
        <strain evidence="2">CGMCC 1.15394</strain>
    </source>
</reference>
<gene>
    <name evidence="1" type="ORF">GCM10008027_21690</name>
</gene>
<dbReference type="Proteomes" id="UP000638462">
    <property type="component" value="Unassembled WGS sequence"/>
</dbReference>
<evidence type="ECO:0000313" key="1">
    <source>
        <dbReference type="EMBL" id="GGE96313.1"/>
    </source>
</evidence>
<accession>A0ABQ1TLJ2</accession>
<dbReference type="EMBL" id="BMIT01000007">
    <property type="protein sequence ID" value="GGE96313.1"/>
    <property type="molecule type" value="Genomic_DNA"/>
</dbReference>
<keyword evidence="2" id="KW-1185">Reference proteome</keyword>
<protein>
    <submittedName>
        <fullName evidence="1">Uncharacterized protein</fullName>
    </submittedName>
</protein>
<evidence type="ECO:0000313" key="2">
    <source>
        <dbReference type="Proteomes" id="UP000638462"/>
    </source>
</evidence>
<dbReference type="RefSeq" id="WP_188728889.1">
    <property type="nucleotide sequence ID" value="NZ_BMIT01000007.1"/>
</dbReference>